<accession>A0A382R1U7</accession>
<evidence type="ECO:0008006" key="2">
    <source>
        <dbReference type="Google" id="ProtNLM"/>
    </source>
</evidence>
<dbReference type="GO" id="GO:0030246">
    <property type="term" value="F:carbohydrate binding"/>
    <property type="evidence" value="ECO:0007669"/>
    <property type="project" value="InterPro"/>
</dbReference>
<gene>
    <name evidence="1" type="ORF">METZ01_LOCUS343902</name>
</gene>
<feature type="non-terminal residue" evidence="1">
    <location>
        <position position="142"/>
    </location>
</feature>
<name>A0A382R1U7_9ZZZZ</name>
<organism evidence="1">
    <name type="scientific">marine metagenome</name>
    <dbReference type="NCBI Taxonomy" id="408172"/>
    <lineage>
        <taxon>unclassified sequences</taxon>
        <taxon>metagenomes</taxon>
        <taxon>ecological metagenomes</taxon>
    </lineage>
</organism>
<sequence>MMNYIIKVIILWILLLTYSYSQSIHIPNIDVQSGQAVAIPVILDNIVDFEDLTIRLSYDSDFIIPHEVEMSNSLPNSYSLNSNIRPLEERILFTIASSTTSLDIEMQTVVLIYFSIVGHSGTSTTISFEYVNINGQNLLASA</sequence>
<protein>
    <recommendedName>
        <fullName evidence="2">Cohesin domain-containing protein</fullName>
    </recommendedName>
</protein>
<evidence type="ECO:0000313" key="1">
    <source>
        <dbReference type="EMBL" id="SVC91048.1"/>
    </source>
</evidence>
<dbReference type="AlphaFoldDB" id="A0A382R1U7"/>
<dbReference type="EMBL" id="UINC01118132">
    <property type="protein sequence ID" value="SVC91048.1"/>
    <property type="molecule type" value="Genomic_DNA"/>
</dbReference>
<dbReference type="InterPro" id="IPR008965">
    <property type="entry name" value="CBM2/CBM3_carb-bd_dom_sf"/>
</dbReference>
<dbReference type="SUPFAM" id="SSF49384">
    <property type="entry name" value="Carbohydrate-binding domain"/>
    <property type="match status" value="1"/>
</dbReference>
<dbReference type="Gene3D" id="2.60.40.680">
    <property type="match status" value="1"/>
</dbReference>
<reference evidence="1" key="1">
    <citation type="submission" date="2018-05" db="EMBL/GenBank/DDBJ databases">
        <authorList>
            <person name="Lanie J.A."/>
            <person name="Ng W.-L."/>
            <person name="Kazmierczak K.M."/>
            <person name="Andrzejewski T.M."/>
            <person name="Davidsen T.M."/>
            <person name="Wayne K.J."/>
            <person name="Tettelin H."/>
            <person name="Glass J.I."/>
            <person name="Rusch D."/>
            <person name="Podicherti R."/>
            <person name="Tsui H.-C.T."/>
            <person name="Winkler M.E."/>
        </authorList>
    </citation>
    <scope>NUCLEOTIDE SEQUENCE</scope>
</reference>
<proteinExistence type="predicted"/>